<reference evidence="1 2" key="1">
    <citation type="submission" date="2020-04" db="EMBL/GenBank/DDBJ databases">
        <title>Novosphingobium sp. TW-4 isolated from soil.</title>
        <authorList>
            <person name="Dahal R.H."/>
            <person name="Chaudhary D.K."/>
        </authorList>
    </citation>
    <scope>NUCLEOTIDE SEQUENCE [LARGE SCALE GENOMIC DNA]</scope>
    <source>
        <strain evidence="1 2">TW-4</strain>
    </source>
</reference>
<dbReference type="AlphaFoldDB" id="A0A7Y0BTT2"/>
<evidence type="ECO:0000313" key="2">
    <source>
        <dbReference type="Proteomes" id="UP000583556"/>
    </source>
</evidence>
<comment type="caution">
    <text evidence="1">The sequence shown here is derived from an EMBL/GenBank/DDBJ whole genome shotgun (WGS) entry which is preliminary data.</text>
</comment>
<protein>
    <submittedName>
        <fullName evidence="1">Uncharacterized protein</fullName>
    </submittedName>
</protein>
<gene>
    <name evidence="1" type="ORF">HHL27_21595</name>
</gene>
<organism evidence="1 2">
    <name type="scientific">Novosphingobium olei</name>
    <dbReference type="NCBI Taxonomy" id="2728851"/>
    <lineage>
        <taxon>Bacteria</taxon>
        <taxon>Pseudomonadati</taxon>
        <taxon>Pseudomonadota</taxon>
        <taxon>Alphaproteobacteria</taxon>
        <taxon>Sphingomonadales</taxon>
        <taxon>Sphingomonadaceae</taxon>
        <taxon>Novosphingobium</taxon>
    </lineage>
</organism>
<dbReference type="Proteomes" id="UP000583556">
    <property type="component" value="Unassembled WGS sequence"/>
</dbReference>
<sequence>MKLRVLEQIEPIEGKAVRTACGYGCVRCGCNIVQYCELSHDTLAQNRFLACPECLKVLRGLVKDPPVLERVIKHPIAIQPEFNRKGLSYLGGMRLPDILLPGGIVLHSTPIPVVLNGYPILRVDMPEVSGGPFQLTLRLNGMDGQIFKIVDQNLWRGNDEWRFERIGDAYFIENAISADRINFGIHGGSEIEIYELQACGGERRLTINSSGIDVDGAPFIFQKTSDRMVGISA</sequence>
<proteinExistence type="predicted"/>
<name>A0A7Y0BTT2_9SPHN</name>
<keyword evidence="2" id="KW-1185">Reference proteome</keyword>
<evidence type="ECO:0000313" key="1">
    <source>
        <dbReference type="EMBL" id="NML96253.1"/>
    </source>
</evidence>
<dbReference type="EMBL" id="JABBGM010000023">
    <property type="protein sequence ID" value="NML96253.1"/>
    <property type="molecule type" value="Genomic_DNA"/>
</dbReference>
<accession>A0A7Y0BTT2</accession>
<dbReference type="RefSeq" id="WP_169495443.1">
    <property type="nucleotide sequence ID" value="NZ_JABBGM010000023.1"/>
</dbReference>